<protein>
    <submittedName>
        <fullName evidence="3">Molecular chaperone</fullName>
    </submittedName>
</protein>
<keyword evidence="4" id="KW-1185">Reference proteome</keyword>
<dbReference type="InterPro" id="IPR008962">
    <property type="entry name" value="PapD-like_sf"/>
</dbReference>
<proteinExistence type="predicted"/>
<feature type="domain" description="Pili assembly chaperone N-terminal" evidence="2">
    <location>
        <begin position="26"/>
        <end position="143"/>
    </location>
</feature>
<gene>
    <name evidence="3" type="ORF">FBBNIHIM_02755</name>
</gene>
<accession>A0ABN8T6E4</accession>
<dbReference type="Proteomes" id="UP001152651">
    <property type="component" value="Unassembled WGS sequence"/>
</dbReference>
<dbReference type="PANTHER" id="PTHR30251:SF4">
    <property type="entry name" value="SLR1668 PROTEIN"/>
    <property type="match status" value="1"/>
</dbReference>
<dbReference type="RefSeq" id="WP_253896877.1">
    <property type="nucleotide sequence ID" value="NZ_CALSBS010000002.1"/>
</dbReference>
<dbReference type="InterPro" id="IPR050643">
    <property type="entry name" value="Periplasmic_pilus_chap"/>
</dbReference>
<feature type="chain" id="PRO_5046650629" evidence="1">
    <location>
        <begin position="24"/>
        <end position="254"/>
    </location>
</feature>
<dbReference type="EMBL" id="CALSBS010000002">
    <property type="protein sequence ID" value="CAH6635736.1"/>
    <property type="molecule type" value="Genomic_DNA"/>
</dbReference>
<evidence type="ECO:0000256" key="1">
    <source>
        <dbReference type="SAM" id="SignalP"/>
    </source>
</evidence>
<dbReference type="InterPro" id="IPR016147">
    <property type="entry name" value="Pili_assmbl_chaperone_N"/>
</dbReference>
<organism evidence="3 4">
    <name type="scientific">Pseudocitrobacter vendiensis</name>
    <dbReference type="NCBI Taxonomy" id="2488306"/>
    <lineage>
        <taxon>Bacteria</taxon>
        <taxon>Pseudomonadati</taxon>
        <taxon>Pseudomonadota</taxon>
        <taxon>Gammaproteobacteria</taxon>
        <taxon>Enterobacterales</taxon>
        <taxon>Enterobacteriaceae</taxon>
        <taxon>Pseudocitrobacter</taxon>
    </lineage>
</organism>
<sequence>MLRHLPYCFTLWLLAGLSVSASAATLQVAPVLLTLKPGEQAAALYLSNTGREPIQAQVRVASWTQVNGKDTLTPTTDVASSPAMTRIAPGNRQLVRVVILNPHTDNRQHSYRLLIDELPDLQASHAEENAVHFLLRYSIPVFIAGEEGTNREPLTCAWDARRRVLSFANPGQQYARLSDIAILSASGTQIADIRGLAGYVLAGSRVDIPVKYRGNTPPATLNLHLNSHNDDCVLSSGISVSATGMSSSASLRRG</sequence>
<dbReference type="InterPro" id="IPR013783">
    <property type="entry name" value="Ig-like_fold"/>
</dbReference>
<comment type="caution">
    <text evidence="3">The sequence shown here is derived from an EMBL/GenBank/DDBJ whole genome shotgun (WGS) entry which is preliminary data.</text>
</comment>
<dbReference type="Gene3D" id="2.60.40.10">
    <property type="entry name" value="Immunoglobulins"/>
    <property type="match status" value="1"/>
</dbReference>
<dbReference type="PANTHER" id="PTHR30251">
    <property type="entry name" value="PILUS ASSEMBLY CHAPERONE"/>
    <property type="match status" value="1"/>
</dbReference>
<feature type="signal peptide" evidence="1">
    <location>
        <begin position="1"/>
        <end position="23"/>
    </location>
</feature>
<dbReference type="Pfam" id="PF00345">
    <property type="entry name" value="PapD_N"/>
    <property type="match status" value="1"/>
</dbReference>
<evidence type="ECO:0000259" key="2">
    <source>
        <dbReference type="Pfam" id="PF00345"/>
    </source>
</evidence>
<evidence type="ECO:0000313" key="3">
    <source>
        <dbReference type="EMBL" id="CAH6635736.1"/>
    </source>
</evidence>
<name>A0ABN8T6E4_9ENTR</name>
<reference evidence="3" key="1">
    <citation type="submission" date="2022-05" db="EMBL/GenBank/DDBJ databases">
        <authorList>
            <person name="Blom J."/>
        </authorList>
    </citation>
    <scope>NUCLEOTIDE SEQUENCE</scope>
    <source>
        <strain evidence="3">Type strain: CPO20170097</strain>
    </source>
</reference>
<evidence type="ECO:0000313" key="4">
    <source>
        <dbReference type="Proteomes" id="UP001152651"/>
    </source>
</evidence>
<dbReference type="SUPFAM" id="SSF49354">
    <property type="entry name" value="PapD-like"/>
    <property type="match status" value="1"/>
</dbReference>
<keyword evidence="1" id="KW-0732">Signal</keyword>